<dbReference type="Pfam" id="PF04932">
    <property type="entry name" value="Wzy_C"/>
    <property type="match status" value="1"/>
</dbReference>
<feature type="transmembrane region" description="Helical" evidence="5">
    <location>
        <begin position="108"/>
        <end position="128"/>
    </location>
</feature>
<comment type="subcellular location">
    <subcellularLocation>
        <location evidence="1">Membrane</location>
        <topology evidence="1">Multi-pass membrane protein</topology>
    </subcellularLocation>
</comment>
<proteinExistence type="predicted"/>
<dbReference type="Proteomes" id="UP000640335">
    <property type="component" value="Unassembled WGS sequence"/>
</dbReference>
<keyword evidence="4 5" id="KW-0472">Membrane</keyword>
<feature type="transmembrane region" description="Helical" evidence="5">
    <location>
        <begin position="140"/>
        <end position="157"/>
    </location>
</feature>
<feature type="transmembrane region" description="Helical" evidence="5">
    <location>
        <begin position="84"/>
        <end position="101"/>
    </location>
</feature>
<organism evidence="7 8">
    <name type="scientific">Clostridium gallinarum</name>
    <dbReference type="NCBI Taxonomy" id="2762246"/>
    <lineage>
        <taxon>Bacteria</taxon>
        <taxon>Bacillati</taxon>
        <taxon>Bacillota</taxon>
        <taxon>Clostridia</taxon>
        <taxon>Eubacteriales</taxon>
        <taxon>Clostridiaceae</taxon>
        <taxon>Clostridium</taxon>
    </lineage>
</organism>
<feature type="transmembrane region" description="Helical" evidence="5">
    <location>
        <begin position="7"/>
        <end position="26"/>
    </location>
</feature>
<dbReference type="InterPro" id="IPR007016">
    <property type="entry name" value="O-antigen_ligase-rel_domated"/>
</dbReference>
<keyword evidence="3 5" id="KW-1133">Transmembrane helix</keyword>
<evidence type="ECO:0000313" key="7">
    <source>
        <dbReference type="EMBL" id="MBD7915656.1"/>
    </source>
</evidence>
<protein>
    <submittedName>
        <fullName evidence="7">Oligosaccharide repeat unit polymerase</fullName>
    </submittedName>
</protein>
<evidence type="ECO:0000256" key="2">
    <source>
        <dbReference type="ARBA" id="ARBA00022692"/>
    </source>
</evidence>
<evidence type="ECO:0000313" key="8">
    <source>
        <dbReference type="Proteomes" id="UP000640335"/>
    </source>
</evidence>
<feature type="transmembrane region" description="Helical" evidence="5">
    <location>
        <begin position="324"/>
        <end position="346"/>
    </location>
</feature>
<dbReference type="RefSeq" id="WP_191750413.1">
    <property type="nucleotide sequence ID" value="NZ_JACSQZ010000039.1"/>
</dbReference>
<sequence>MKDRKEFLLKLFLFIIMIDRIYLPSYARTGEYNNIIFPMIALSIGWYAFYRIKVFSIKKLSVVYLIILGMIINYTFLGGDIKELIRYILVILISLFLLEIEEINLRKYFIATIILGTLFSTYDFFMNIDRSTGFLRTSPTIYSLIILIAIVYFLYAGKCKIFEKVLCGLGVFAIFTTGSRSTLIAAIIFIVAKFIMGMRVKNNKLIIKWIISVLSIILLVLIFSFSEINITNYKIRENANQSNETRFGFIMKVFDKMNNDKISYIVGLGPGASYNIIDSNKGVKVPIHQDIISILCDFGIIGIVFLYILLSIGKYKLTWQGKILLIVGSFHNLIFYPIGIILIYLTSISIRKNISK</sequence>
<feature type="transmembrane region" description="Helical" evidence="5">
    <location>
        <begin position="62"/>
        <end position="78"/>
    </location>
</feature>
<feature type="transmembrane region" description="Helical" evidence="5">
    <location>
        <begin position="169"/>
        <end position="194"/>
    </location>
</feature>
<feature type="transmembrane region" description="Helical" evidence="5">
    <location>
        <begin position="291"/>
        <end position="312"/>
    </location>
</feature>
<evidence type="ECO:0000256" key="5">
    <source>
        <dbReference type="SAM" id="Phobius"/>
    </source>
</evidence>
<name>A0ABR8Q5F9_9CLOT</name>
<comment type="caution">
    <text evidence="7">The sequence shown here is derived from an EMBL/GenBank/DDBJ whole genome shotgun (WGS) entry which is preliminary data.</text>
</comment>
<feature type="domain" description="O-antigen ligase-related" evidence="6">
    <location>
        <begin position="167"/>
        <end position="306"/>
    </location>
</feature>
<accession>A0ABR8Q5F9</accession>
<gene>
    <name evidence="7" type="ORF">H9660_10920</name>
</gene>
<evidence type="ECO:0000256" key="1">
    <source>
        <dbReference type="ARBA" id="ARBA00004141"/>
    </source>
</evidence>
<evidence type="ECO:0000256" key="3">
    <source>
        <dbReference type="ARBA" id="ARBA00022989"/>
    </source>
</evidence>
<feature type="transmembrane region" description="Helical" evidence="5">
    <location>
        <begin position="32"/>
        <end position="50"/>
    </location>
</feature>
<dbReference type="EMBL" id="JACSQZ010000039">
    <property type="protein sequence ID" value="MBD7915656.1"/>
    <property type="molecule type" value="Genomic_DNA"/>
</dbReference>
<keyword evidence="2 5" id="KW-0812">Transmembrane</keyword>
<keyword evidence="8" id="KW-1185">Reference proteome</keyword>
<feature type="transmembrane region" description="Helical" evidence="5">
    <location>
        <begin position="206"/>
        <end position="226"/>
    </location>
</feature>
<reference evidence="7 8" key="1">
    <citation type="submission" date="2020-08" db="EMBL/GenBank/DDBJ databases">
        <title>A Genomic Blueprint of the Chicken Gut Microbiome.</title>
        <authorList>
            <person name="Gilroy R."/>
            <person name="Ravi A."/>
            <person name="Getino M."/>
            <person name="Pursley I."/>
            <person name="Horton D.L."/>
            <person name="Alikhan N.-F."/>
            <person name="Baker D."/>
            <person name="Gharbi K."/>
            <person name="Hall N."/>
            <person name="Watson M."/>
            <person name="Adriaenssens E.M."/>
            <person name="Foster-Nyarko E."/>
            <person name="Jarju S."/>
            <person name="Secka A."/>
            <person name="Antonio M."/>
            <person name="Oren A."/>
            <person name="Chaudhuri R."/>
            <person name="La Ragione R.M."/>
            <person name="Hildebrand F."/>
            <person name="Pallen M.J."/>
        </authorList>
    </citation>
    <scope>NUCLEOTIDE SEQUENCE [LARGE SCALE GENOMIC DNA]</scope>
    <source>
        <strain evidence="7 8">Sa3CUN1</strain>
    </source>
</reference>
<evidence type="ECO:0000259" key="6">
    <source>
        <dbReference type="Pfam" id="PF04932"/>
    </source>
</evidence>
<evidence type="ECO:0000256" key="4">
    <source>
        <dbReference type="ARBA" id="ARBA00023136"/>
    </source>
</evidence>